<dbReference type="GO" id="GO:0042254">
    <property type="term" value="P:ribosome biogenesis"/>
    <property type="evidence" value="ECO:0000318"/>
    <property type="project" value="GO_Central"/>
</dbReference>
<dbReference type="Gene3D" id="2.40.10.230">
    <property type="entry name" value="Probable tRNA pseudouridine synthase domain"/>
    <property type="match status" value="1"/>
</dbReference>
<dbReference type="GO" id="GO:0005732">
    <property type="term" value="C:sno(s)RNA-containing ribonucleoprotein complex"/>
    <property type="evidence" value="ECO:0000318"/>
    <property type="project" value="GO_Central"/>
</dbReference>
<evidence type="ECO:0000256" key="9">
    <source>
        <dbReference type="SAM" id="MobiDB-lite"/>
    </source>
</evidence>
<dbReference type="Pfam" id="PF04410">
    <property type="entry name" value="Gar1"/>
    <property type="match status" value="1"/>
</dbReference>
<dbReference type="GO" id="GO:0005634">
    <property type="term" value="C:nucleus"/>
    <property type="evidence" value="ECO:0007669"/>
    <property type="project" value="UniProtKB-SubCell"/>
</dbReference>
<organism evidence="10 13">
    <name type="scientific">Medicago truncatula</name>
    <name type="common">Barrel medic</name>
    <name type="synonym">Medicago tribuloides</name>
    <dbReference type="NCBI Taxonomy" id="3880"/>
    <lineage>
        <taxon>Eukaryota</taxon>
        <taxon>Viridiplantae</taxon>
        <taxon>Streptophyta</taxon>
        <taxon>Embryophyta</taxon>
        <taxon>Tracheophyta</taxon>
        <taxon>Spermatophyta</taxon>
        <taxon>Magnoliopsida</taxon>
        <taxon>eudicotyledons</taxon>
        <taxon>Gunneridae</taxon>
        <taxon>Pentapetalae</taxon>
        <taxon>rosids</taxon>
        <taxon>fabids</taxon>
        <taxon>Fabales</taxon>
        <taxon>Fabaceae</taxon>
        <taxon>Papilionoideae</taxon>
        <taxon>50 kb inversion clade</taxon>
        <taxon>NPAAA clade</taxon>
        <taxon>Hologalegina</taxon>
        <taxon>IRL clade</taxon>
        <taxon>Trifolieae</taxon>
        <taxon>Medicago</taxon>
    </lineage>
</organism>
<dbReference type="AlphaFoldDB" id="A0A072VBT2"/>
<evidence type="ECO:0000256" key="4">
    <source>
        <dbReference type="ARBA" id="ARBA00022517"/>
    </source>
</evidence>
<accession>A0A072VBT2</accession>
<dbReference type="PANTHER" id="PTHR31633:SF1">
    <property type="entry name" value="H_ACA RIBONUCLEOPROTEIN COMPLEX NON-CORE SUBUNIT NAF1"/>
    <property type="match status" value="1"/>
</dbReference>
<feature type="compositionally biased region" description="Acidic residues" evidence="9">
    <location>
        <begin position="85"/>
        <end position="95"/>
    </location>
</feature>
<reference evidence="12" key="3">
    <citation type="submission" date="2015-04" db="UniProtKB">
        <authorList>
            <consortium name="EnsemblPlants"/>
        </authorList>
    </citation>
    <scope>IDENTIFICATION</scope>
    <source>
        <strain evidence="12">cv. Jemalong A17</strain>
    </source>
</reference>
<proteinExistence type="inferred from homology"/>
<dbReference type="ExpressionAtlas" id="A0A072VBT2">
    <property type="expression patterns" value="differential"/>
</dbReference>
<reference evidence="10 13" key="2">
    <citation type="journal article" date="2014" name="BMC Genomics">
        <title>An improved genome release (version Mt4.0) for the model legume Medicago truncatula.</title>
        <authorList>
            <person name="Tang H."/>
            <person name="Krishnakumar V."/>
            <person name="Bidwell S."/>
            <person name="Rosen B."/>
            <person name="Chan A."/>
            <person name="Zhou S."/>
            <person name="Gentzbittel L."/>
            <person name="Childs K.L."/>
            <person name="Yandell M."/>
            <person name="Gundlach H."/>
            <person name="Mayer K.F."/>
            <person name="Schwartz D.C."/>
            <person name="Town C.D."/>
        </authorList>
    </citation>
    <scope>GENOME REANNOTATION</scope>
    <source>
        <strain evidence="10">A17</strain>
        <strain evidence="12 13">cv. Jemalong A17</strain>
    </source>
</reference>
<dbReference type="GO" id="GO:0001522">
    <property type="term" value="P:pseudouridine synthesis"/>
    <property type="evidence" value="ECO:0007669"/>
    <property type="project" value="InterPro"/>
</dbReference>
<comment type="subcellular location">
    <subcellularLocation>
        <location evidence="1">Nucleus</location>
    </subcellularLocation>
</comment>
<dbReference type="InterPro" id="IPR040309">
    <property type="entry name" value="Naf1"/>
</dbReference>
<dbReference type="InterPro" id="IPR009000">
    <property type="entry name" value="Transl_B-barrel_sf"/>
</dbReference>
<comment type="similarity">
    <text evidence="2">Belongs to the NAF1 family.</text>
</comment>
<keyword evidence="13" id="KW-1185">Reference proteome</keyword>
<feature type="compositionally biased region" description="Basic residues" evidence="9">
    <location>
        <begin position="615"/>
        <end position="631"/>
    </location>
</feature>
<evidence type="ECO:0000256" key="8">
    <source>
        <dbReference type="ARBA" id="ARBA00023242"/>
    </source>
</evidence>
<evidence type="ECO:0000313" key="10">
    <source>
        <dbReference type="EMBL" id="KEH39076.1"/>
    </source>
</evidence>
<dbReference type="SUPFAM" id="SSF50447">
    <property type="entry name" value="Translation proteins"/>
    <property type="match status" value="1"/>
</dbReference>
<evidence type="ECO:0000256" key="3">
    <source>
        <dbReference type="ARBA" id="ARBA00021438"/>
    </source>
</evidence>
<keyword evidence="6" id="KW-0597">Phosphoprotein</keyword>
<protein>
    <recommendedName>
        <fullName evidence="3">H/ACA ribonucleoprotein complex non-core subunit NAF1</fullName>
    </recommendedName>
</protein>
<name>A0A072VBT2_MEDTR</name>
<dbReference type="EMBL" id="CM001218">
    <property type="protein sequence ID" value="KEH39076.1"/>
    <property type="molecule type" value="Genomic_DNA"/>
</dbReference>
<dbReference type="Proteomes" id="UP000002051">
    <property type="component" value="Chromosome 2"/>
</dbReference>
<evidence type="ECO:0000256" key="5">
    <source>
        <dbReference type="ARBA" id="ARBA00022552"/>
    </source>
</evidence>
<feature type="region of interest" description="Disordered" evidence="9">
    <location>
        <begin position="85"/>
        <end position="162"/>
    </location>
</feature>
<evidence type="ECO:0000256" key="1">
    <source>
        <dbReference type="ARBA" id="ARBA00004123"/>
    </source>
</evidence>
<dbReference type="OrthoDB" id="1428907at2759"/>
<sequence>MDNDDDVFALADSFINFDYAPDSPPPLSDPPVACSGVENEVNENVEIIDAVVRSEIISNDDEIRGDIITNNYDGTQMIDIRDEIIANDDGNEMDSDSSWIERTESEEYEYEEGEIVDSNSEDKEDDSEETTSWCFDVGGDNDDDQSQSQESRTNELENLSRVPPVNVNLGPHHKMLPVGVVTSIVGVRVIVEGVEKHDPLNEGSILWITERQTPLGLIDEVFGQVKNPYYVVRYNSEKEVPEGIREGTLISFVAEFVNHVLNNKDLYKKGYDASGQYDEEVSDEEEFSDDEKEAEYKRLVKQNKRGRNNQSTDRRMENNRKQVPLKDGSITTMSIAHAGSSVAHGHCPPIQATGQGFIGAAHGHSSPLPCTRQSFFGSTNVNPPFPHANGGPNVFTTGVWPNGGTLPPQQSAMYPENTQISQQLPMQGIPLQQQLPMQGIPFQQQFNPSQRFPPPTTYPGGQLNMYADPMHAQGPINQNQWTPIPQFQAPMNFNPNHISGHQGVPWLQFNQPANINPNRIAGNQGGPSLQFNQPANINPNHIAGNQGGPPFQFNPPANFHSNHISGNQGGPPHQFNPPSNFHAVSISDNQHPPQFHHQFNPGAYDGPGRAFSASRGRRPFHRGGRGWRPAR</sequence>
<dbReference type="GO" id="GO:0000493">
    <property type="term" value="P:box H/ACA snoRNP assembly"/>
    <property type="evidence" value="ECO:0000318"/>
    <property type="project" value="GO_Central"/>
</dbReference>
<dbReference type="EnsemblPlants" id="KEH39076">
    <property type="protein sequence ID" value="KEH39076"/>
    <property type="gene ID" value="MTR_2g090095"/>
</dbReference>
<evidence type="ECO:0000256" key="7">
    <source>
        <dbReference type="ARBA" id="ARBA00022884"/>
    </source>
</evidence>
<keyword evidence="7" id="KW-0694">RNA-binding</keyword>
<gene>
    <name evidence="12" type="primary">25487609</name>
    <name evidence="10" type="ordered locus">MTR_2g090095</name>
    <name evidence="11" type="ORF">MtrunA17_Chr2g0323891</name>
</gene>
<evidence type="ECO:0000313" key="11">
    <source>
        <dbReference type="EMBL" id="RHN75682.1"/>
    </source>
</evidence>
<evidence type="ECO:0000256" key="2">
    <source>
        <dbReference type="ARBA" id="ARBA00009801"/>
    </source>
</evidence>
<keyword evidence="4" id="KW-0690">Ribosome biogenesis</keyword>
<dbReference type="STRING" id="3880.A0A072VBT2"/>
<dbReference type="EMBL" id="PSQE01000002">
    <property type="protein sequence ID" value="RHN75682.1"/>
    <property type="molecule type" value="Genomic_DNA"/>
</dbReference>
<dbReference type="GO" id="GO:0003723">
    <property type="term" value="F:RNA binding"/>
    <property type="evidence" value="ECO:0000318"/>
    <property type="project" value="GO_Central"/>
</dbReference>
<evidence type="ECO:0000313" key="13">
    <source>
        <dbReference type="Proteomes" id="UP000002051"/>
    </source>
</evidence>
<feature type="region of interest" description="Disordered" evidence="9">
    <location>
        <begin position="299"/>
        <end position="322"/>
    </location>
</feature>
<dbReference type="Proteomes" id="UP000265566">
    <property type="component" value="Chromosome 2"/>
</dbReference>
<reference evidence="11" key="4">
    <citation type="journal article" date="2018" name="Nat. Plants">
        <title>Whole-genome landscape of Medicago truncatula symbiotic genes.</title>
        <authorList>
            <person name="Pecrix Y."/>
            <person name="Gamas P."/>
            <person name="Carrere S."/>
        </authorList>
    </citation>
    <scope>NUCLEOTIDE SEQUENCE</scope>
    <source>
        <tissue evidence="11">Leaves</tissue>
    </source>
</reference>
<evidence type="ECO:0000256" key="6">
    <source>
        <dbReference type="ARBA" id="ARBA00022553"/>
    </source>
</evidence>
<keyword evidence="5" id="KW-0698">rRNA processing</keyword>
<dbReference type="KEGG" id="mtr:25487609"/>
<feature type="compositionally biased region" description="Acidic residues" evidence="9">
    <location>
        <begin position="106"/>
        <end position="115"/>
    </location>
</feature>
<dbReference type="HOGENOM" id="CLU_029500_0_0_1"/>
<feature type="compositionally biased region" description="Polar residues" evidence="9">
    <location>
        <begin position="526"/>
        <end position="539"/>
    </location>
</feature>
<reference evidence="10 13" key="1">
    <citation type="journal article" date="2011" name="Nature">
        <title>The Medicago genome provides insight into the evolution of rhizobial symbioses.</title>
        <authorList>
            <person name="Young N.D."/>
            <person name="Debelle F."/>
            <person name="Oldroyd G.E."/>
            <person name="Geurts R."/>
            <person name="Cannon S.B."/>
            <person name="Udvardi M.K."/>
            <person name="Benedito V.A."/>
            <person name="Mayer K.F."/>
            <person name="Gouzy J."/>
            <person name="Schoof H."/>
            <person name="Van de Peer Y."/>
            <person name="Proost S."/>
            <person name="Cook D.R."/>
            <person name="Meyers B.C."/>
            <person name="Spannagl M."/>
            <person name="Cheung F."/>
            <person name="De Mita S."/>
            <person name="Krishnakumar V."/>
            <person name="Gundlach H."/>
            <person name="Zhou S."/>
            <person name="Mudge J."/>
            <person name="Bharti A.K."/>
            <person name="Murray J.D."/>
            <person name="Naoumkina M.A."/>
            <person name="Rosen B."/>
            <person name="Silverstein K.A."/>
            <person name="Tang H."/>
            <person name="Rombauts S."/>
            <person name="Zhao P.X."/>
            <person name="Zhou P."/>
            <person name="Barbe V."/>
            <person name="Bardou P."/>
            <person name="Bechner M."/>
            <person name="Bellec A."/>
            <person name="Berger A."/>
            <person name="Berges H."/>
            <person name="Bidwell S."/>
            <person name="Bisseling T."/>
            <person name="Choisne N."/>
            <person name="Couloux A."/>
            <person name="Denny R."/>
            <person name="Deshpande S."/>
            <person name="Dai X."/>
            <person name="Doyle J.J."/>
            <person name="Dudez A.M."/>
            <person name="Farmer A.D."/>
            <person name="Fouteau S."/>
            <person name="Franken C."/>
            <person name="Gibelin C."/>
            <person name="Gish J."/>
            <person name="Goldstein S."/>
            <person name="Gonzalez A.J."/>
            <person name="Green P.J."/>
            <person name="Hallab A."/>
            <person name="Hartog M."/>
            <person name="Hua A."/>
            <person name="Humphray S.J."/>
            <person name="Jeong D.H."/>
            <person name="Jing Y."/>
            <person name="Jocker A."/>
            <person name="Kenton S.M."/>
            <person name="Kim D.J."/>
            <person name="Klee K."/>
            <person name="Lai H."/>
            <person name="Lang C."/>
            <person name="Lin S."/>
            <person name="Macmil S.L."/>
            <person name="Magdelenat G."/>
            <person name="Matthews L."/>
            <person name="McCorrison J."/>
            <person name="Monaghan E.L."/>
            <person name="Mun J.H."/>
            <person name="Najar F.Z."/>
            <person name="Nicholson C."/>
            <person name="Noirot C."/>
            <person name="O'Bleness M."/>
            <person name="Paule C.R."/>
            <person name="Poulain J."/>
            <person name="Prion F."/>
            <person name="Qin B."/>
            <person name="Qu C."/>
            <person name="Retzel E.F."/>
            <person name="Riddle C."/>
            <person name="Sallet E."/>
            <person name="Samain S."/>
            <person name="Samson N."/>
            <person name="Sanders I."/>
            <person name="Saurat O."/>
            <person name="Scarpelli C."/>
            <person name="Schiex T."/>
            <person name="Segurens B."/>
            <person name="Severin A.J."/>
            <person name="Sherrier D.J."/>
            <person name="Shi R."/>
            <person name="Sims S."/>
            <person name="Singer S.R."/>
            <person name="Sinharoy S."/>
            <person name="Sterck L."/>
            <person name="Viollet A."/>
            <person name="Wang B.B."/>
            <person name="Wang K."/>
            <person name="Wang M."/>
            <person name="Wang X."/>
            <person name="Warfsmann J."/>
            <person name="Weissenbach J."/>
            <person name="White D.D."/>
            <person name="White J.D."/>
            <person name="Wiley G.B."/>
            <person name="Wincker P."/>
            <person name="Xing Y."/>
            <person name="Yang L."/>
            <person name="Yao Z."/>
            <person name="Ying F."/>
            <person name="Zhai J."/>
            <person name="Zhou L."/>
            <person name="Zuber A."/>
            <person name="Denarie J."/>
            <person name="Dixon R.A."/>
            <person name="May G.D."/>
            <person name="Schwartz D.C."/>
            <person name="Rogers J."/>
            <person name="Quetier F."/>
            <person name="Town C.D."/>
            <person name="Roe B.A."/>
        </authorList>
    </citation>
    <scope>NUCLEOTIDE SEQUENCE [LARGE SCALE GENOMIC DNA]</scope>
    <source>
        <strain evidence="10">A17</strain>
        <strain evidence="12 13">cv. Jemalong A17</strain>
    </source>
</reference>
<feature type="region of interest" description="Disordered" evidence="9">
    <location>
        <begin position="517"/>
        <end position="587"/>
    </location>
</feature>
<dbReference type="InterPro" id="IPR038664">
    <property type="entry name" value="Gar1/Naf1_Cbf5-bd_sf"/>
</dbReference>
<dbReference type="GO" id="GO:0006364">
    <property type="term" value="P:rRNA processing"/>
    <property type="evidence" value="ECO:0007669"/>
    <property type="project" value="UniProtKB-KW"/>
</dbReference>
<dbReference type="PANTHER" id="PTHR31633">
    <property type="entry name" value="H/ACA RIBONUCLEOPROTEIN COMPLEX NON-CORE SUBUNIT NAF1"/>
    <property type="match status" value="1"/>
</dbReference>
<keyword evidence="8" id="KW-0539">Nucleus</keyword>
<dbReference type="Gramene" id="rna11919">
    <property type="protein sequence ID" value="RHN75682.1"/>
    <property type="gene ID" value="gene11919"/>
</dbReference>
<feature type="region of interest" description="Disordered" evidence="9">
    <location>
        <begin position="605"/>
        <end position="631"/>
    </location>
</feature>
<dbReference type="FunFam" id="2.40.10.230:FF:000002">
    <property type="entry name" value="H/ACA ribonucleoprotein complex non-core subunit NAF1"/>
    <property type="match status" value="1"/>
</dbReference>
<dbReference type="InterPro" id="IPR007504">
    <property type="entry name" value="H/ACA_rnp_Gar1/Naf1"/>
</dbReference>
<evidence type="ECO:0000313" key="12">
    <source>
        <dbReference type="EnsemblPlants" id="KEH39076"/>
    </source>
</evidence>